<organism evidence="1 2">
    <name type="scientific">Emiliania huxleyi (strain CCMP1516)</name>
    <dbReference type="NCBI Taxonomy" id="280463"/>
    <lineage>
        <taxon>Eukaryota</taxon>
        <taxon>Haptista</taxon>
        <taxon>Haptophyta</taxon>
        <taxon>Prymnesiophyceae</taxon>
        <taxon>Isochrysidales</taxon>
        <taxon>Noelaerhabdaceae</taxon>
        <taxon>Emiliania</taxon>
    </lineage>
</organism>
<dbReference type="InterPro" id="IPR015943">
    <property type="entry name" value="WD40/YVTN_repeat-like_dom_sf"/>
</dbReference>
<dbReference type="Proteomes" id="UP000013827">
    <property type="component" value="Unassembled WGS sequence"/>
</dbReference>
<dbReference type="Gene3D" id="2.130.10.10">
    <property type="entry name" value="YVTN repeat-like/Quinoprotein amine dehydrogenase"/>
    <property type="match status" value="1"/>
</dbReference>
<proteinExistence type="predicted"/>
<name>A0A0D3KZ65_EMIH1</name>
<dbReference type="RefSeq" id="XP_005793479.1">
    <property type="nucleotide sequence ID" value="XM_005793422.1"/>
</dbReference>
<dbReference type="PANTHER" id="PTHR36220:SF1">
    <property type="entry name" value="GAMMA TUBULIN COMPLEX COMPONENT C-TERMINAL DOMAIN-CONTAINING PROTEIN"/>
    <property type="match status" value="1"/>
</dbReference>
<dbReference type="EnsemblProtists" id="EOD41050">
    <property type="protein sequence ID" value="EOD41050"/>
    <property type="gene ID" value="EMIHUDRAFT_222114"/>
</dbReference>
<dbReference type="PaxDb" id="2903-EOD41050"/>
<dbReference type="PANTHER" id="PTHR36220">
    <property type="entry name" value="UNNAMED PRODUCT"/>
    <property type="match status" value="1"/>
</dbReference>
<accession>A0A0D3KZ65</accession>
<evidence type="ECO:0000313" key="2">
    <source>
        <dbReference type="Proteomes" id="UP000013827"/>
    </source>
</evidence>
<sequence length="657" mass="68515">MAPTKPAAPQPNPQYVKKLRLHHQRTGETKLPVPAVGDDRGGSFITAAPCWPCSTNKTHPEEEAKGRGLFTRFYGPVRGDWSQVGETIGGAVCADGFGNSIAMSADGQRCVVGTQGKVRVLQLKDGDWCELGNELTGPGEYGRSVALNGDGSILAIGAPSTEGGNANETAGAVYVYKLAESNEWEQVAELQPQQAGAKTKRKSRTTVVEALNASFGFSVSLSSDGKRLAASSPDEGGGVVRIYEEVERVWSIATTLDGAGEPFDVVHGDRFGHQVALSADGDVLAAGAPMHGDGAGMVAVYERVCSADEGEGKPEWTPKGEGIFGRVQTAIADPCNPYDKTTIVDNLGWSVALSGNGSRLAAGAPNAVSVFEECGEVYKATPAWAAENQTFDGIATAGYVEVLEMERDQWRRVGGLIIGDGSADNVQVGTSVALSDDGEIVAVGAPNNGPTGSPINGTRAAAMAYKVQDRAPPTTSRIGRAGPTSAEPNICKRAAIWLQDHANLAPAGKEVAFTSLLAPGSGLWRGAFFRNVGGEYADAEPNQFGKVCDTLGKYVGSVKVFGACGRNNGLVEVQAGPKCWPIAYVAVMKPGFGLAYVQAGGKLWMQMGKQEGIHSTDASRWRWGGSVSLSGDGMSLLVGTAGDAAAPEAASFKYTPP</sequence>
<evidence type="ECO:0000313" key="1">
    <source>
        <dbReference type="EnsemblProtists" id="EOD41050"/>
    </source>
</evidence>
<dbReference type="GeneID" id="17286320"/>
<dbReference type="HOGENOM" id="CLU_417650_0_0_1"/>
<keyword evidence="2" id="KW-1185">Reference proteome</keyword>
<reference evidence="1" key="2">
    <citation type="submission" date="2024-10" db="UniProtKB">
        <authorList>
            <consortium name="EnsemblProtists"/>
        </authorList>
    </citation>
    <scope>IDENTIFICATION</scope>
</reference>
<dbReference type="KEGG" id="ehx:EMIHUDRAFT_222114"/>
<dbReference type="SUPFAM" id="SSF82171">
    <property type="entry name" value="DPP6 N-terminal domain-like"/>
    <property type="match status" value="1"/>
</dbReference>
<reference evidence="2" key="1">
    <citation type="journal article" date="2013" name="Nature">
        <title>Pan genome of the phytoplankton Emiliania underpins its global distribution.</title>
        <authorList>
            <person name="Read B.A."/>
            <person name="Kegel J."/>
            <person name="Klute M.J."/>
            <person name="Kuo A."/>
            <person name="Lefebvre S.C."/>
            <person name="Maumus F."/>
            <person name="Mayer C."/>
            <person name="Miller J."/>
            <person name="Monier A."/>
            <person name="Salamov A."/>
            <person name="Young J."/>
            <person name="Aguilar M."/>
            <person name="Claverie J.M."/>
            <person name="Frickenhaus S."/>
            <person name="Gonzalez K."/>
            <person name="Herman E.K."/>
            <person name="Lin Y.C."/>
            <person name="Napier J."/>
            <person name="Ogata H."/>
            <person name="Sarno A.F."/>
            <person name="Shmutz J."/>
            <person name="Schroeder D."/>
            <person name="de Vargas C."/>
            <person name="Verret F."/>
            <person name="von Dassow P."/>
            <person name="Valentin K."/>
            <person name="Van de Peer Y."/>
            <person name="Wheeler G."/>
            <person name="Dacks J.B."/>
            <person name="Delwiche C.F."/>
            <person name="Dyhrman S.T."/>
            <person name="Glockner G."/>
            <person name="John U."/>
            <person name="Richards T."/>
            <person name="Worden A.Z."/>
            <person name="Zhang X."/>
            <person name="Grigoriev I.V."/>
            <person name="Allen A.E."/>
            <person name="Bidle K."/>
            <person name="Borodovsky M."/>
            <person name="Bowler C."/>
            <person name="Brownlee C."/>
            <person name="Cock J.M."/>
            <person name="Elias M."/>
            <person name="Gladyshev V.N."/>
            <person name="Groth M."/>
            <person name="Guda C."/>
            <person name="Hadaegh A."/>
            <person name="Iglesias-Rodriguez M.D."/>
            <person name="Jenkins J."/>
            <person name="Jones B.M."/>
            <person name="Lawson T."/>
            <person name="Leese F."/>
            <person name="Lindquist E."/>
            <person name="Lobanov A."/>
            <person name="Lomsadze A."/>
            <person name="Malik S.B."/>
            <person name="Marsh M.E."/>
            <person name="Mackinder L."/>
            <person name="Mock T."/>
            <person name="Mueller-Roeber B."/>
            <person name="Pagarete A."/>
            <person name="Parker M."/>
            <person name="Probert I."/>
            <person name="Quesneville H."/>
            <person name="Raines C."/>
            <person name="Rensing S.A."/>
            <person name="Riano-Pachon D.M."/>
            <person name="Richier S."/>
            <person name="Rokitta S."/>
            <person name="Shiraiwa Y."/>
            <person name="Soanes D.M."/>
            <person name="van der Giezen M."/>
            <person name="Wahlund T.M."/>
            <person name="Williams B."/>
            <person name="Wilson W."/>
            <person name="Wolfe G."/>
            <person name="Wurch L.L."/>
        </authorList>
    </citation>
    <scope>NUCLEOTIDE SEQUENCE</scope>
</reference>
<protein>
    <submittedName>
        <fullName evidence="1">Uncharacterized protein</fullName>
    </submittedName>
</protein>
<dbReference type="AlphaFoldDB" id="A0A0D3KZ65"/>